<sequence length="41" mass="5009">MNSYQMVLHRPVETAPFYVHYKKLVHTSAFMRTNLQFTRHQ</sequence>
<evidence type="ECO:0000313" key="2">
    <source>
        <dbReference type="Proteomes" id="UP000292958"/>
    </source>
</evidence>
<name>A0A4Q7YE83_9BACT</name>
<accession>A0A4Q7YE83</accession>
<evidence type="ECO:0000313" key="1">
    <source>
        <dbReference type="EMBL" id="RZU35637.1"/>
    </source>
</evidence>
<gene>
    <name evidence="1" type="ORF">BDD14_5721</name>
</gene>
<keyword evidence="2" id="KW-1185">Reference proteome</keyword>
<proteinExistence type="predicted"/>
<organism evidence="1 2">
    <name type="scientific">Edaphobacter modestus</name>
    <dbReference type="NCBI Taxonomy" id="388466"/>
    <lineage>
        <taxon>Bacteria</taxon>
        <taxon>Pseudomonadati</taxon>
        <taxon>Acidobacteriota</taxon>
        <taxon>Terriglobia</taxon>
        <taxon>Terriglobales</taxon>
        <taxon>Acidobacteriaceae</taxon>
        <taxon>Edaphobacter</taxon>
    </lineage>
</organism>
<comment type="caution">
    <text evidence="1">The sequence shown here is derived from an EMBL/GenBank/DDBJ whole genome shotgun (WGS) entry which is preliminary data.</text>
</comment>
<dbReference type="EMBL" id="SHKW01000002">
    <property type="protein sequence ID" value="RZU35637.1"/>
    <property type="molecule type" value="Genomic_DNA"/>
</dbReference>
<reference evidence="1 2" key="1">
    <citation type="submission" date="2019-02" db="EMBL/GenBank/DDBJ databases">
        <title>Genomic Encyclopedia of Archaeal and Bacterial Type Strains, Phase II (KMG-II): from individual species to whole genera.</title>
        <authorList>
            <person name="Goeker M."/>
        </authorList>
    </citation>
    <scope>NUCLEOTIDE SEQUENCE [LARGE SCALE GENOMIC DNA]</scope>
    <source>
        <strain evidence="1 2">DSM 18101</strain>
    </source>
</reference>
<dbReference type="AlphaFoldDB" id="A0A4Q7YE83"/>
<dbReference type="Proteomes" id="UP000292958">
    <property type="component" value="Unassembled WGS sequence"/>
</dbReference>
<protein>
    <submittedName>
        <fullName evidence="1">Uncharacterized protein</fullName>
    </submittedName>
</protein>